<protein>
    <recommendedName>
        <fullName evidence="2">RING-type domain-containing protein</fullName>
    </recommendedName>
</protein>
<evidence type="ECO:0000259" key="2">
    <source>
        <dbReference type="PROSITE" id="PS50089"/>
    </source>
</evidence>
<gene>
    <name evidence="3" type="ORF">P171DRAFT_479603</name>
</gene>
<evidence type="ECO:0000313" key="4">
    <source>
        <dbReference type="Proteomes" id="UP000799764"/>
    </source>
</evidence>
<dbReference type="InterPro" id="IPR013083">
    <property type="entry name" value="Znf_RING/FYVE/PHD"/>
</dbReference>
<evidence type="ECO:0000256" key="1">
    <source>
        <dbReference type="PROSITE-ProRule" id="PRU00175"/>
    </source>
</evidence>
<dbReference type="OrthoDB" id="5360229at2759"/>
<organism evidence="3 4">
    <name type="scientific">Karstenula rhodostoma CBS 690.94</name>
    <dbReference type="NCBI Taxonomy" id="1392251"/>
    <lineage>
        <taxon>Eukaryota</taxon>
        <taxon>Fungi</taxon>
        <taxon>Dikarya</taxon>
        <taxon>Ascomycota</taxon>
        <taxon>Pezizomycotina</taxon>
        <taxon>Dothideomycetes</taxon>
        <taxon>Pleosporomycetidae</taxon>
        <taxon>Pleosporales</taxon>
        <taxon>Massarineae</taxon>
        <taxon>Didymosphaeriaceae</taxon>
        <taxon>Karstenula</taxon>
    </lineage>
</organism>
<dbReference type="PROSITE" id="PS50089">
    <property type="entry name" value="ZF_RING_2"/>
    <property type="match status" value="1"/>
</dbReference>
<accession>A0A9P4UIP5</accession>
<keyword evidence="4" id="KW-1185">Reference proteome</keyword>
<dbReference type="InterPro" id="IPR001841">
    <property type="entry name" value="Znf_RING"/>
</dbReference>
<feature type="domain" description="RING-type" evidence="2">
    <location>
        <begin position="121"/>
        <end position="169"/>
    </location>
</feature>
<sequence>MDSRSSASLEDFLRTSQSTTDAISAASLEELSGTCHPTIDAISRANIKELLAMVAALGIDMSAPIPDDMPASVEDFRVWQQDLFDEFAATQPQQCKDNITVLDPIPVMSTPDDEHDPDYSCCICSEPLLSDQSPTPTVVKMHGCRPAYHLDCLCTWWESSGTNTCPHCRAVIPEVKLARQWDALDDPWEDWGEGEWTEPEHGDEFWWPFFYPYGEDLELVEDDGELVEDSH</sequence>
<dbReference type="Gene3D" id="3.30.40.10">
    <property type="entry name" value="Zinc/RING finger domain, C3HC4 (zinc finger)"/>
    <property type="match status" value="1"/>
</dbReference>
<keyword evidence="1" id="KW-0863">Zinc-finger</keyword>
<dbReference type="EMBL" id="MU001493">
    <property type="protein sequence ID" value="KAF2450517.1"/>
    <property type="molecule type" value="Genomic_DNA"/>
</dbReference>
<dbReference type="Proteomes" id="UP000799764">
    <property type="component" value="Unassembled WGS sequence"/>
</dbReference>
<keyword evidence="1" id="KW-0479">Metal-binding</keyword>
<evidence type="ECO:0000313" key="3">
    <source>
        <dbReference type="EMBL" id="KAF2450517.1"/>
    </source>
</evidence>
<reference evidence="3" key="1">
    <citation type="journal article" date="2020" name="Stud. Mycol.">
        <title>101 Dothideomycetes genomes: a test case for predicting lifestyles and emergence of pathogens.</title>
        <authorList>
            <person name="Haridas S."/>
            <person name="Albert R."/>
            <person name="Binder M."/>
            <person name="Bloem J."/>
            <person name="Labutti K."/>
            <person name="Salamov A."/>
            <person name="Andreopoulos B."/>
            <person name="Baker S."/>
            <person name="Barry K."/>
            <person name="Bills G."/>
            <person name="Bluhm B."/>
            <person name="Cannon C."/>
            <person name="Castanera R."/>
            <person name="Culley D."/>
            <person name="Daum C."/>
            <person name="Ezra D."/>
            <person name="Gonzalez J."/>
            <person name="Henrissat B."/>
            <person name="Kuo A."/>
            <person name="Liang C."/>
            <person name="Lipzen A."/>
            <person name="Lutzoni F."/>
            <person name="Magnuson J."/>
            <person name="Mondo S."/>
            <person name="Nolan M."/>
            <person name="Ohm R."/>
            <person name="Pangilinan J."/>
            <person name="Park H.-J."/>
            <person name="Ramirez L."/>
            <person name="Alfaro M."/>
            <person name="Sun H."/>
            <person name="Tritt A."/>
            <person name="Yoshinaga Y."/>
            <person name="Zwiers L.-H."/>
            <person name="Turgeon B."/>
            <person name="Goodwin S."/>
            <person name="Spatafora J."/>
            <person name="Crous P."/>
            <person name="Grigoriev I."/>
        </authorList>
    </citation>
    <scope>NUCLEOTIDE SEQUENCE</scope>
    <source>
        <strain evidence="3">CBS 690.94</strain>
    </source>
</reference>
<dbReference type="SUPFAM" id="SSF57850">
    <property type="entry name" value="RING/U-box"/>
    <property type="match status" value="1"/>
</dbReference>
<dbReference type="GO" id="GO:0008270">
    <property type="term" value="F:zinc ion binding"/>
    <property type="evidence" value="ECO:0007669"/>
    <property type="project" value="UniProtKB-KW"/>
</dbReference>
<comment type="caution">
    <text evidence="3">The sequence shown here is derived from an EMBL/GenBank/DDBJ whole genome shotgun (WGS) entry which is preliminary data.</text>
</comment>
<proteinExistence type="predicted"/>
<keyword evidence="1" id="KW-0862">Zinc</keyword>
<dbReference type="AlphaFoldDB" id="A0A9P4UIP5"/>
<name>A0A9P4UIP5_9PLEO</name>